<proteinExistence type="predicted"/>
<dbReference type="Pfam" id="PF01963">
    <property type="entry name" value="TraB_PrgY_gumN"/>
    <property type="match status" value="1"/>
</dbReference>
<feature type="transmembrane region" description="Helical" evidence="1">
    <location>
        <begin position="343"/>
        <end position="366"/>
    </location>
</feature>
<reference evidence="2 3" key="1">
    <citation type="submission" date="2022-09" db="EMBL/GenBank/DDBJ databases">
        <title>Xylan utilization by haloarchaea-nanohaloarchaea associations.</title>
        <authorList>
            <person name="Yakimov M."/>
        </authorList>
    </citation>
    <scope>NUCLEOTIDE SEQUENCE [LARGE SCALE GENOMIC DNA]</scope>
    <source>
        <strain evidence="2 3">SVXNc</strain>
    </source>
</reference>
<keyword evidence="1" id="KW-1133">Transmembrane helix</keyword>
<dbReference type="EMBL" id="CP104395">
    <property type="protein sequence ID" value="WEL19497.1"/>
    <property type="molecule type" value="Genomic_DNA"/>
</dbReference>
<keyword evidence="1" id="KW-0812">Transmembrane</keyword>
<keyword evidence="3" id="KW-1185">Reference proteome</keyword>
<organism evidence="2 3">
    <name type="scientific">Candidatus Nanohalococcus occultus</name>
    <dbReference type="NCBI Taxonomy" id="2978047"/>
    <lineage>
        <taxon>Archaea</taxon>
        <taxon>Candidatus Nanohalarchaeota</taxon>
        <taxon>Candidatus Nanohalarchaeota incertae sedis</taxon>
        <taxon>Candidatus Nanohalococcus</taxon>
    </lineage>
</organism>
<sequence length="370" mass="40403">MRKKVALENREIEIVGTSHVAEGSIQEVEKAIAEVQPDFVGVELDQDRYNALKGDSGWKDLDVADAVKNGKGFLLLFRLILSIFQRKAGNSMPGKEMLKAAELAEDRDIDLELIDQDINTTFQRARDKLTVKEKLKLAASLVIGSESIEGQDLLQDDIINKLVEELGEEYPSLAETFLYERNSYMANKILEKDFNKAVVVVGAAHVEGLMDELKAEVRTTYTDPENFPWFKIATYAIPAFILAGLGYSFWKIGMGAGAKATGVWIGLNGTLAALGAIIARSHPLTWLIAFIAAPLTSLDPALGAGMVAAYAEAKFYPPTVGELEELSKATEYSELWENQAGRVLLTFVIVSIGSATATFLSAGYIASVIF</sequence>
<feature type="transmembrane region" description="Helical" evidence="1">
    <location>
        <begin position="232"/>
        <end position="250"/>
    </location>
</feature>
<accession>A0ABY8CE81</accession>
<dbReference type="CDD" id="cd14726">
    <property type="entry name" value="TraB_PrgY-like"/>
    <property type="match status" value="1"/>
</dbReference>
<feature type="transmembrane region" description="Helical" evidence="1">
    <location>
        <begin position="262"/>
        <end position="279"/>
    </location>
</feature>
<dbReference type="InterPro" id="IPR005230">
    <property type="entry name" value="TraB_bac"/>
</dbReference>
<evidence type="ECO:0000313" key="2">
    <source>
        <dbReference type="EMBL" id="WEL19497.1"/>
    </source>
</evidence>
<dbReference type="RefSeq" id="WP_347722366.1">
    <property type="nucleotide sequence ID" value="NZ_CP104395.1"/>
</dbReference>
<dbReference type="PANTHER" id="PTHR21530:SF7">
    <property type="entry name" value="TRAB DOMAIN-CONTAINING PROTEIN"/>
    <property type="match status" value="1"/>
</dbReference>
<evidence type="ECO:0000313" key="3">
    <source>
        <dbReference type="Proteomes" id="UP001218034"/>
    </source>
</evidence>
<dbReference type="Proteomes" id="UP001218034">
    <property type="component" value="Chromosome"/>
</dbReference>
<dbReference type="NCBIfam" id="TIGR00261">
    <property type="entry name" value="traB"/>
    <property type="match status" value="1"/>
</dbReference>
<dbReference type="InterPro" id="IPR002816">
    <property type="entry name" value="TraB/PrgY/GumN_fam"/>
</dbReference>
<name>A0ABY8CE81_9ARCH</name>
<dbReference type="InterPro" id="IPR046345">
    <property type="entry name" value="TraB_PrgY-like"/>
</dbReference>
<protein>
    <submittedName>
        <fullName evidence="2">Pheromone shutdown protein TraB, contains GTxH motif</fullName>
    </submittedName>
</protein>
<evidence type="ECO:0000256" key="1">
    <source>
        <dbReference type="SAM" id="Phobius"/>
    </source>
</evidence>
<gene>
    <name evidence="2" type="ORF">SVXNc_0477</name>
</gene>
<dbReference type="PANTHER" id="PTHR21530">
    <property type="entry name" value="PHEROMONE SHUTDOWN PROTEIN"/>
    <property type="match status" value="1"/>
</dbReference>
<feature type="transmembrane region" description="Helical" evidence="1">
    <location>
        <begin position="286"/>
        <end position="311"/>
    </location>
</feature>
<keyword evidence="1" id="KW-0472">Membrane</keyword>
<dbReference type="GeneID" id="90589913"/>